<dbReference type="EMBL" id="JAWQEG010003822">
    <property type="protein sequence ID" value="KAK3864309.1"/>
    <property type="molecule type" value="Genomic_DNA"/>
</dbReference>
<protein>
    <submittedName>
        <fullName evidence="2">Uncharacterized protein</fullName>
    </submittedName>
</protein>
<proteinExistence type="predicted"/>
<gene>
    <name evidence="2" type="ORF">Pcinc_029995</name>
</gene>
<name>A0AAE1K539_PETCI</name>
<comment type="caution">
    <text evidence="2">The sequence shown here is derived from an EMBL/GenBank/DDBJ whole genome shotgun (WGS) entry which is preliminary data.</text>
</comment>
<dbReference type="AlphaFoldDB" id="A0AAE1K539"/>
<sequence>MDMFCYRGYKCDIMNEGCEVNVKVIAKPAVSSQVVLSPGVDGAARPTCTQPHRYQNRQYQQGGKMAPDRTANRYNPIGSGGGYGGGTSAGYPGHVPGQNSFYNFSTPSFSGGNYTSFSSMSAGSATDGYARY</sequence>
<reference evidence="2" key="1">
    <citation type="submission" date="2023-10" db="EMBL/GenBank/DDBJ databases">
        <title>Genome assemblies of two species of porcelain crab, Petrolisthes cinctipes and Petrolisthes manimaculis (Anomura: Porcellanidae).</title>
        <authorList>
            <person name="Angst P."/>
        </authorList>
    </citation>
    <scope>NUCLEOTIDE SEQUENCE</scope>
    <source>
        <strain evidence="2">PB745_01</strain>
        <tissue evidence="2">Gill</tissue>
    </source>
</reference>
<evidence type="ECO:0000313" key="2">
    <source>
        <dbReference type="EMBL" id="KAK3864309.1"/>
    </source>
</evidence>
<keyword evidence="3" id="KW-1185">Reference proteome</keyword>
<evidence type="ECO:0000256" key="1">
    <source>
        <dbReference type="SAM" id="MobiDB-lite"/>
    </source>
</evidence>
<organism evidence="2 3">
    <name type="scientific">Petrolisthes cinctipes</name>
    <name type="common">Flat porcelain crab</name>
    <dbReference type="NCBI Taxonomy" id="88211"/>
    <lineage>
        <taxon>Eukaryota</taxon>
        <taxon>Metazoa</taxon>
        <taxon>Ecdysozoa</taxon>
        <taxon>Arthropoda</taxon>
        <taxon>Crustacea</taxon>
        <taxon>Multicrustacea</taxon>
        <taxon>Malacostraca</taxon>
        <taxon>Eumalacostraca</taxon>
        <taxon>Eucarida</taxon>
        <taxon>Decapoda</taxon>
        <taxon>Pleocyemata</taxon>
        <taxon>Anomura</taxon>
        <taxon>Galatheoidea</taxon>
        <taxon>Porcellanidae</taxon>
        <taxon>Petrolisthes</taxon>
    </lineage>
</organism>
<accession>A0AAE1K539</accession>
<evidence type="ECO:0000313" key="3">
    <source>
        <dbReference type="Proteomes" id="UP001286313"/>
    </source>
</evidence>
<feature type="region of interest" description="Disordered" evidence="1">
    <location>
        <begin position="56"/>
        <end position="79"/>
    </location>
</feature>
<dbReference type="Proteomes" id="UP001286313">
    <property type="component" value="Unassembled WGS sequence"/>
</dbReference>